<dbReference type="EMBL" id="SMDX01000004">
    <property type="protein sequence ID" value="NMI21319.1"/>
    <property type="molecule type" value="Genomic_DNA"/>
</dbReference>
<evidence type="ECO:0000313" key="3">
    <source>
        <dbReference type="EMBL" id="NMI21319.1"/>
    </source>
</evidence>
<dbReference type="SUPFAM" id="SSF52540">
    <property type="entry name" value="P-loop containing nucleoside triphosphate hydrolases"/>
    <property type="match status" value="1"/>
</dbReference>
<dbReference type="InterPro" id="IPR027417">
    <property type="entry name" value="P-loop_NTPase"/>
</dbReference>
<keyword evidence="1" id="KW-0808">Transferase</keyword>
<protein>
    <submittedName>
        <fullName evidence="3">Sulfotransferase</fullName>
    </submittedName>
</protein>
<reference evidence="2" key="4">
    <citation type="submission" date="2020-07" db="EMBL/GenBank/DDBJ databases">
        <authorList>
            <person name="Pothier F. J."/>
        </authorList>
    </citation>
    <scope>NUCLEOTIDE SEQUENCE</scope>
    <source>
        <strain evidence="2">CFBP 2533</strain>
    </source>
</reference>
<dbReference type="PANTHER" id="PTHR12788">
    <property type="entry name" value="PROTEIN-TYROSINE SULFOTRANSFERASE 2"/>
    <property type="match status" value="1"/>
</dbReference>
<evidence type="ECO:0000313" key="4">
    <source>
        <dbReference type="Proteomes" id="UP000548771"/>
    </source>
</evidence>
<evidence type="ECO:0000256" key="1">
    <source>
        <dbReference type="ARBA" id="ARBA00022679"/>
    </source>
</evidence>
<evidence type="ECO:0000313" key="2">
    <source>
        <dbReference type="EMBL" id="CAD0334029.1"/>
    </source>
</evidence>
<name>A0A6V7DGG5_9XANT</name>
<dbReference type="InterPro" id="IPR026634">
    <property type="entry name" value="TPST-like"/>
</dbReference>
<reference evidence="3" key="1">
    <citation type="submission" date="2019-03" db="EMBL/GenBank/DDBJ databases">
        <authorList>
            <person name="Moriniere L."/>
            <person name="Burlet A."/>
            <person name="Rosenthal E."/>
            <person name="Portier P."/>
            <person name="Lavire C."/>
            <person name="Nesme X."/>
            <person name="Bull C.T."/>
            <person name="Le Saux M."/>
            <person name="Bertolla F."/>
        </authorList>
    </citation>
    <scope>NUCLEOTIDE SEQUENCE</scope>
    <source>
        <strain evidence="3">CFBP2533</strain>
    </source>
</reference>
<organism evidence="2">
    <name type="scientific">Xanthomonas hortorum pv. pelargonii</name>
    <dbReference type="NCBI Taxonomy" id="453602"/>
    <lineage>
        <taxon>Bacteria</taxon>
        <taxon>Pseudomonadati</taxon>
        <taxon>Pseudomonadota</taxon>
        <taxon>Gammaproteobacteria</taxon>
        <taxon>Lysobacterales</taxon>
        <taxon>Lysobacteraceae</taxon>
        <taxon>Xanthomonas</taxon>
    </lineage>
</organism>
<dbReference type="Gene3D" id="3.40.50.300">
    <property type="entry name" value="P-loop containing nucleotide triphosphate hydrolases"/>
    <property type="match status" value="1"/>
</dbReference>
<dbReference type="GO" id="GO:0008476">
    <property type="term" value="F:protein-tyrosine sulfotransferase activity"/>
    <property type="evidence" value="ECO:0007669"/>
    <property type="project" value="InterPro"/>
</dbReference>
<dbReference type="EMBL" id="LR828261">
    <property type="protein sequence ID" value="CAD0334029.1"/>
    <property type="molecule type" value="Genomic_DNA"/>
</dbReference>
<dbReference type="EMBL" id="LR828261">
    <property type="protein sequence ID" value="CAD0334023.1"/>
    <property type="molecule type" value="Genomic_DNA"/>
</dbReference>
<dbReference type="RefSeq" id="WP_168957649.1">
    <property type="nucleotide sequence ID" value="NZ_CP098604.1"/>
</dbReference>
<dbReference type="Pfam" id="PF13469">
    <property type="entry name" value="Sulfotransfer_3"/>
    <property type="match status" value="1"/>
</dbReference>
<reference evidence="3" key="3">
    <citation type="journal article" date="2020" name="Syst. Appl. Microbiol.">
        <title>Clarifying the taxonomy of the causal agent of bacterial leaf spot of lettuce through a polyphasic approach reveals that Xanthomonas cynarae Trebaol et al. 2000 emend. Timilsina et al. 2019 is a later heterotypic synonym of Xanthomonas hortorum Vauterin et al. 1995.</title>
        <authorList>
            <person name="Moriniere L."/>
            <person name="Burlet A."/>
            <person name="Rosenthal E.R."/>
            <person name="Nesme X."/>
            <person name="Portier P."/>
            <person name="Bull C.T."/>
            <person name="Lavire C."/>
            <person name="Fischer-Le Saux M."/>
            <person name="Bertolla F."/>
        </authorList>
    </citation>
    <scope>NUCLEOTIDE SEQUENCE</scope>
    <source>
        <strain evidence="3">CFBP2533</strain>
    </source>
</reference>
<dbReference type="PANTHER" id="PTHR12788:SF10">
    <property type="entry name" value="PROTEIN-TYROSINE SULFOTRANSFERASE"/>
    <property type="match status" value="1"/>
</dbReference>
<dbReference type="AlphaFoldDB" id="A0A6V7DGG5"/>
<sequence length="343" mass="38323">MNEADLSDLLATLSSLPEELQRVRVAAPALAPQLGGVDALLERSLGQTRAALVQEGTSPALAYDLMSDLHKTSRLADNPFGDRAHFIIGNRRSGTTLLAYLVNASETICSLPENMLCGELAKCDSLLRLGSMVLPHLGMPQSGLYPRLGRMIDELHCEYAQRFGRQRWIAKELFSSSRLDVIDAMFDFRGKFLFLHRHGLDVALSCFQRFVRRDGLPGNPRSGLYLMQYLDEWVATNEAALDFAERAGDRCLQLGYDELSRTPEVVGARVFEFLGEPWSEQVLPRMAQQRIRPFMGDNLTAQRGLAIDAGARVPSWHAWPPELLRSLGRRANPMLERLGYAPL</sequence>
<gene>
    <name evidence="2" type="ORF">CFBP2533_23510</name>
    <name evidence="3" type="ORF">E1J24_05395</name>
</gene>
<reference evidence="4" key="2">
    <citation type="journal article" date="2020" name="Syst. Appl. Microbiol.">
        <title>Clarifying the taxonomy of the causal agent of bacterial leaf spot of lettuce through a polyphasic approach reveals that Xanthomonas cynarae Trebaol et al. 2000 emend. Timilsina et al. 2019 is a later heterotypic synonym of Xanthomonas hortorum Vauterin et al. 1995.</title>
        <authorList>
            <person name="Moriniere L."/>
            <person name="Burlet A."/>
            <person name="Rosenthal E.R."/>
            <person name="Nesme X."/>
            <person name="Portier P."/>
            <person name="Bull C.T."/>
            <person name="Lavire C."/>
            <person name="Fischer-Le Saux M."/>
            <person name="Bertolla F."/>
        </authorList>
    </citation>
    <scope>NUCLEOTIDE SEQUENCE [LARGE SCALE GENOMIC DNA]</scope>
    <source>
        <strain evidence="4">CFBP2533</strain>
    </source>
</reference>
<dbReference type="Proteomes" id="UP000548771">
    <property type="component" value="Unassembled WGS sequence"/>
</dbReference>
<proteinExistence type="predicted"/>
<accession>A0A6V7DGG5</accession>